<evidence type="ECO:0000313" key="2">
    <source>
        <dbReference type="EMBL" id="OUT21227.1"/>
    </source>
</evidence>
<evidence type="ECO:0000313" key="3">
    <source>
        <dbReference type="Proteomes" id="UP000195871"/>
    </source>
</evidence>
<protein>
    <submittedName>
        <fullName evidence="2">Uncharacterized protein</fullName>
    </submittedName>
</protein>
<organism evidence="2 3">
    <name type="scientific">Pichia kudriavzevii</name>
    <name type="common">Yeast</name>
    <name type="synonym">Issatchenkia orientalis</name>
    <dbReference type="NCBI Taxonomy" id="4909"/>
    <lineage>
        <taxon>Eukaryota</taxon>
        <taxon>Fungi</taxon>
        <taxon>Dikarya</taxon>
        <taxon>Ascomycota</taxon>
        <taxon>Saccharomycotina</taxon>
        <taxon>Pichiomycetes</taxon>
        <taxon>Pichiales</taxon>
        <taxon>Pichiaceae</taxon>
        <taxon>Pichia</taxon>
    </lineage>
</organism>
<gene>
    <name evidence="2" type="ORF">CAS74_003342</name>
</gene>
<reference evidence="2 3" key="1">
    <citation type="submission" date="2017-05" db="EMBL/GenBank/DDBJ databases">
        <title>The Genome Sequence of Candida krusei Ckrusei653.</title>
        <authorList>
            <person name="Cuomo C."/>
            <person name="Forche A."/>
            <person name="Young S."/>
            <person name="Abouelleil A."/>
            <person name="Cao P."/>
            <person name="Chapman S."/>
            <person name="Cusick C."/>
            <person name="Shea T."/>
            <person name="Nusbaum C."/>
            <person name="Birren B."/>
        </authorList>
    </citation>
    <scope>NUCLEOTIDE SEQUENCE [LARGE SCALE GENOMIC DNA]</scope>
    <source>
        <strain evidence="2 3">Ckrusei653</strain>
    </source>
</reference>
<dbReference type="VEuPathDB" id="FungiDB:C5L36_0B02425"/>
<comment type="caution">
    <text evidence="2">The sequence shown here is derived from an EMBL/GenBank/DDBJ whole genome shotgun (WGS) entry which is preliminary data.</text>
</comment>
<dbReference type="SUPFAM" id="SSF48371">
    <property type="entry name" value="ARM repeat"/>
    <property type="match status" value="1"/>
</dbReference>
<name>A0A1Z8JKX3_PICKU</name>
<dbReference type="Proteomes" id="UP000195871">
    <property type="component" value="Unassembled WGS sequence"/>
</dbReference>
<keyword evidence="1" id="KW-0175">Coiled coil</keyword>
<sequence length="1034" mass="121115">MTVIHRAIFTISKPPLEQQTVWRILAHVKKTLADVSQQQQETHVRLVDFKVPYTTYYGVGSYMDQVQVSLRTETLEEEHLDDERTASLYSEVSGILAGHEIENTGDAGLSRLKEYLYYAIPRDKTWKQTPRWTPELERLALLLYNNATSKNTHLWISLFEKLPAYASLGLLKLYLSTDETSKLHDPILKINGYILNTRTNDLDRSLELLVQRFSIQEKLCEKILLSSEACFSQIIVKLVAKVQFADRKSERNADKAINELKSICEYHHRLLNVDLLDYIVFQIHDRVINNEYASIQHRKNAYSLFIVLHRIAYYMDDLVTVSNIETLIQLAVKEGLVNLNSCQLITMLKGKSENWIDNFLSSLELRLFPNLDSVHSSTPTGLIPWSEVVQYFQFVHFLLSNDIHLDHGKFTALYDLIFRISKIVDVPWEFYESLRVSTCDVISDGYRVGEIPCESLELYDTVLSYLFFSPNETVRSYAMKALVSIFCYDGENMKNALNINEGCEFPHIFHKLIPIPVDDRFSYLGFYRLYTDNISNIVRPPMFSELLYVLYEFPNLKVMQKYFEFLRSLPTQQRETMKELFQNLDPCISWPKNPSNGLFVRFFTIQMTPNPPANAVEKVHELVTPLYPKPSRKETRIYLFSLRRQKKIRISETENFIVFDMLKMEDNDIQDCLYKVFSTLKLSEYVIHSLINLIREQDEDILDFITSIQNIMMALPKSVHKFDIIKACLVGDKTKFDKFLRFFLNLMHIHTSDIRKAANAYSNLLMNVETAYIDWGFDERAVFWDTFFNYTLDQQENHILEYALRGVNDFFNNLRKREEMIFVDNKSAIVFTRDKIGSYNETELRDFLHREIKKSKDEKERAKRLLSQITLEKNKDRKMHIGSDVEILKKKSVNTGANEMEVSITVYPNGKRNAEFKDVRSNKNLDKGERKKLYREMAALDSSNIADYSSYMINLFRNDIFKSCIKGKTHVGKFVGLMFNVDCNFATATNQELKVIFPKVKRCRNFILHESLYLRFNEYLKTRFSSKQSTRRNK</sequence>
<dbReference type="VEuPathDB" id="FungiDB:C5L36_0B02430"/>
<accession>A0A1Z8JKX3</accession>
<dbReference type="EMBL" id="NHMM01000005">
    <property type="protein sequence ID" value="OUT21227.1"/>
    <property type="molecule type" value="Genomic_DNA"/>
</dbReference>
<proteinExistence type="predicted"/>
<evidence type="ECO:0000256" key="1">
    <source>
        <dbReference type="SAM" id="Coils"/>
    </source>
</evidence>
<dbReference type="AlphaFoldDB" id="A0A1Z8JKX3"/>
<dbReference type="InterPro" id="IPR016024">
    <property type="entry name" value="ARM-type_fold"/>
</dbReference>
<feature type="coiled-coil region" evidence="1">
    <location>
        <begin position="845"/>
        <end position="872"/>
    </location>
</feature>